<evidence type="ECO:0000256" key="5">
    <source>
        <dbReference type="SAM" id="MobiDB-lite"/>
    </source>
</evidence>
<evidence type="ECO:0000256" key="2">
    <source>
        <dbReference type="ARBA" id="ARBA00008186"/>
    </source>
</evidence>
<dbReference type="GO" id="GO:0006357">
    <property type="term" value="P:regulation of transcription by RNA polymerase II"/>
    <property type="evidence" value="ECO:0007669"/>
    <property type="project" value="InterPro"/>
</dbReference>
<keyword evidence="4" id="KW-0805">Transcription regulation</keyword>
<comment type="similarity">
    <text evidence="2 4">Belongs to the Mediator complex subunit 11 family.</text>
</comment>
<keyword evidence="4" id="KW-0804">Transcription</keyword>
<dbReference type="Pfam" id="PF10280">
    <property type="entry name" value="Med11"/>
    <property type="match status" value="1"/>
</dbReference>
<comment type="subcellular location">
    <subcellularLocation>
        <location evidence="1 4">Nucleus</location>
    </subcellularLocation>
</comment>
<sequence length="192" mass="19897">MPASQPTISSTDRIRDLSSINADVPTLLSSASAALLALTGEASPSSSSPDNTSSPPTTHEPQSLDAAKQAFATNAKTYFTTLQSVMARLRRQAYALEEAGIISAEAPILASASSGPAERNRAQGGPMGQKTQTEEERLTNGGLGGLDVAWLNSRVGKGGLEKEGEVLGEAKGLVEDAVRREKGEGEVEMGDA</sequence>
<feature type="region of interest" description="Disordered" evidence="5">
    <location>
        <begin position="111"/>
        <end position="144"/>
    </location>
</feature>
<evidence type="ECO:0000256" key="1">
    <source>
        <dbReference type="ARBA" id="ARBA00004123"/>
    </source>
</evidence>
<evidence type="ECO:0000256" key="3">
    <source>
        <dbReference type="ARBA" id="ARBA00023242"/>
    </source>
</evidence>
<gene>
    <name evidence="4" type="primary">MED11</name>
    <name evidence="6" type="ORF">BDZ85DRAFT_321878</name>
</gene>
<accession>A0A6A6G2G8</accession>
<keyword evidence="3 4" id="KW-0539">Nucleus</keyword>
<dbReference type="OrthoDB" id="5418434at2759"/>
<comment type="subunit">
    <text evidence="4">Component of the Mediator complex.</text>
</comment>
<name>A0A6A6G2G8_9PEZI</name>
<evidence type="ECO:0000313" key="7">
    <source>
        <dbReference type="Proteomes" id="UP000799538"/>
    </source>
</evidence>
<feature type="compositionally biased region" description="Low complexity" evidence="5">
    <location>
        <begin position="40"/>
        <end position="57"/>
    </location>
</feature>
<keyword evidence="4" id="KW-0010">Activator</keyword>
<dbReference type="Gene3D" id="1.10.287.3490">
    <property type="match status" value="1"/>
</dbReference>
<feature type="region of interest" description="Disordered" evidence="5">
    <location>
        <begin position="40"/>
        <end position="68"/>
    </location>
</feature>
<protein>
    <recommendedName>
        <fullName evidence="4">Mediator of RNA polymerase II transcription subunit 11</fullName>
    </recommendedName>
    <alternativeName>
        <fullName evidence="4">Mediator complex subunit 11</fullName>
    </alternativeName>
</protein>
<proteinExistence type="inferred from homology"/>
<reference evidence="7" key="1">
    <citation type="journal article" date="2020" name="Stud. Mycol.">
        <title>101 Dothideomycetes genomes: A test case for predicting lifestyles and emergence of pathogens.</title>
        <authorList>
            <person name="Haridas S."/>
            <person name="Albert R."/>
            <person name="Binder M."/>
            <person name="Bloem J."/>
            <person name="LaButti K."/>
            <person name="Salamov A."/>
            <person name="Andreopoulos B."/>
            <person name="Baker S."/>
            <person name="Barry K."/>
            <person name="Bills G."/>
            <person name="Bluhm B."/>
            <person name="Cannon C."/>
            <person name="Castanera R."/>
            <person name="Culley D."/>
            <person name="Daum C."/>
            <person name="Ezra D."/>
            <person name="Gonzalez J."/>
            <person name="Henrissat B."/>
            <person name="Kuo A."/>
            <person name="Liang C."/>
            <person name="Lipzen A."/>
            <person name="Lutzoni F."/>
            <person name="Magnuson J."/>
            <person name="Mondo S."/>
            <person name="Nolan M."/>
            <person name="Ohm R."/>
            <person name="Pangilinan J."/>
            <person name="Park H.-J."/>
            <person name="Ramirez L."/>
            <person name="Alfaro M."/>
            <person name="Sun H."/>
            <person name="Tritt A."/>
            <person name="Yoshinaga Y."/>
            <person name="Zwiers L.-H."/>
            <person name="Turgeon B."/>
            <person name="Goodwin S."/>
            <person name="Spatafora J."/>
            <person name="Crous P."/>
            <person name="Grigoriev I."/>
        </authorList>
    </citation>
    <scope>NUCLEOTIDE SEQUENCE [LARGE SCALE GENOMIC DNA]</scope>
    <source>
        <strain evidence="7">CECT 20119</strain>
    </source>
</reference>
<comment type="function">
    <text evidence="4">Component of the Mediator complex, a coactivator involved in the regulated transcription of nearly all RNA polymerase II-dependent genes. Mediator functions as a bridge to convey information from gene-specific regulatory proteins to the basal RNA polymerase II transcription machinery. Mediator is recruited to promoters by direct interactions with regulatory proteins and serves as a scaffold for the assembly of a functional pre-initiation complex with RNA polymerase II and the general transcription factors.</text>
</comment>
<evidence type="ECO:0000256" key="4">
    <source>
        <dbReference type="RuleBase" id="RU364147"/>
    </source>
</evidence>
<dbReference type="EMBL" id="ML992514">
    <property type="protein sequence ID" value="KAF2219907.1"/>
    <property type="molecule type" value="Genomic_DNA"/>
</dbReference>
<keyword evidence="7" id="KW-1185">Reference proteome</keyword>
<dbReference type="GO" id="GO:0016592">
    <property type="term" value="C:mediator complex"/>
    <property type="evidence" value="ECO:0007669"/>
    <property type="project" value="InterPro"/>
</dbReference>
<dbReference type="InterPro" id="IPR019404">
    <property type="entry name" value="Mediator_Med11"/>
</dbReference>
<dbReference type="AlphaFoldDB" id="A0A6A6G2G8"/>
<dbReference type="GO" id="GO:0003712">
    <property type="term" value="F:transcription coregulator activity"/>
    <property type="evidence" value="ECO:0007669"/>
    <property type="project" value="InterPro"/>
</dbReference>
<evidence type="ECO:0000313" key="6">
    <source>
        <dbReference type="EMBL" id="KAF2219907.1"/>
    </source>
</evidence>
<organism evidence="6 7">
    <name type="scientific">Elsinoe ampelina</name>
    <dbReference type="NCBI Taxonomy" id="302913"/>
    <lineage>
        <taxon>Eukaryota</taxon>
        <taxon>Fungi</taxon>
        <taxon>Dikarya</taxon>
        <taxon>Ascomycota</taxon>
        <taxon>Pezizomycotina</taxon>
        <taxon>Dothideomycetes</taxon>
        <taxon>Dothideomycetidae</taxon>
        <taxon>Myriangiales</taxon>
        <taxon>Elsinoaceae</taxon>
        <taxon>Elsinoe</taxon>
    </lineage>
</organism>
<dbReference type="Proteomes" id="UP000799538">
    <property type="component" value="Unassembled WGS sequence"/>
</dbReference>